<evidence type="ECO:0000256" key="2">
    <source>
        <dbReference type="ARBA" id="ARBA00022692"/>
    </source>
</evidence>
<name>A0A835T2E8_CHLIN</name>
<protein>
    <submittedName>
        <fullName evidence="5">Uncharacterized protein</fullName>
    </submittedName>
</protein>
<comment type="subcellular location">
    <subcellularLocation>
        <location evidence="1">Membrane</location>
        <topology evidence="1">Multi-pass membrane protein</topology>
    </subcellularLocation>
</comment>
<evidence type="ECO:0000313" key="5">
    <source>
        <dbReference type="EMBL" id="KAG2432589.1"/>
    </source>
</evidence>
<comment type="caution">
    <text evidence="5">The sequence shown here is derived from an EMBL/GenBank/DDBJ whole genome shotgun (WGS) entry which is preliminary data.</text>
</comment>
<proteinExistence type="predicted"/>
<evidence type="ECO:0000313" key="6">
    <source>
        <dbReference type="Proteomes" id="UP000650467"/>
    </source>
</evidence>
<keyword evidence="2" id="KW-0812">Transmembrane</keyword>
<reference evidence="5" key="1">
    <citation type="journal article" date="2020" name="bioRxiv">
        <title>Comparative genomics of Chlamydomonas.</title>
        <authorList>
            <person name="Craig R.J."/>
            <person name="Hasan A.R."/>
            <person name="Ness R.W."/>
            <person name="Keightley P.D."/>
        </authorList>
    </citation>
    <scope>NUCLEOTIDE SEQUENCE</scope>
    <source>
        <strain evidence="5">SAG 7.73</strain>
    </source>
</reference>
<keyword evidence="3" id="KW-1133">Transmembrane helix</keyword>
<keyword evidence="4" id="KW-0472">Membrane</keyword>
<evidence type="ECO:0000256" key="4">
    <source>
        <dbReference type="ARBA" id="ARBA00023136"/>
    </source>
</evidence>
<evidence type="ECO:0000256" key="3">
    <source>
        <dbReference type="ARBA" id="ARBA00022989"/>
    </source>
</evidence>
<organism evidence="5 6">
    <name type="scientific">Chlamydomonas incerta</name>
    <dbReference type="NCBI Taxonomy" id="51695"/>
    <lineage>
        <taxon>Eukaryota</taxon>
        <taxon>Viridiplantae</taxon>
        <taxon>Chlorophyta</taxon>
        <taxon>core chlorophytes</taxon>
        <taxon>Chlorophyceae</taxon>
        <taxon>CS clade</taxon>
        <taxon>Chlamydomonadales</taxon>
        <taxon>Chlamydomonadaceae</taxon>
        <taxon>Chlamydomonas</taxon>
    </lineage>
</organism>
<gene>
    <name evidence="5" type="ORF">HXX76_008931</name>
</gene>
<sequence>MTAVGIKDTIARGLAAAGTAGGLGTASLTSKEPEALPFCALSYSLVGILSTFLAATPLVRNALLGIVG</sequence>
<dbReference type="AlphaFoldDB" id="A0A835T2E8"/>
<dbReference type="InterPro" id="IPR007300">
    <property type="entry name" value="CidB/LrgB"/>
</dbReference>
<dbReference type="Proteomes" id="UP000650467">
    <property type="component" value="Unassembled WGS sequence"/>
</dbReference>
<accession>A0A835T2E8</accession>
<evidence type="ECO:0000256" key="1">
    <source>
        <dbReference type="ARBA" id="ARBA00004141"/>
    </source>
</evidence>
<dbReference type="PANTHER" id="PTHR30249:SF0">
    <property type="entry name" value="PLASTIDAL GLYCOLATE_GLYCERATE TRANSLOCATOR 1, CHLOROPLASTIC"/>
    <property type="match status" value="1"/>
</dbReference>
<dbReference type="GO" id="GO:0016020">
    <property type="term" value="C:membrane"/>
    <property type="evidence" value="ECO:0007669"/>
    <property type="project" value="UniProtKB-SubCell"/>
</dbReference>
<dbReference type="EMBL" id="JAEHOC010000021">
    <property type="protein sequence ID" value="KAG2432589.1"/>
    <property type="molecule type" value="Genomic_DNA"/>
</dbReference>
<dbReference type="OrthoDB" id="2502820at2759"/>
<keyword evidence="6" id="KW-1185">Reference proteome</keyword>
<dbReference type="Pfam" id="PF04172">
    <property type="entry name" value="LrgB"/>
    <property type="match status" value="1"/>
</dbReference>
<dbReference type="PANTHER" id="PTHR30249">
    <property type="entry name" value="PUTATIVE SEROTONIN TRANSPORTER"/>
    <property type="match status" value="1"/>
</dbReference>